<organism evidence="1 2">
    <name type="scientific">Onchocerca volvulus</name>
    <dbReference type="NCBI Taxonomy" id="6282"/>
    <lineage>
        <taxon>Eukaryota</taxon>
        <taxon>Metazoa</taxon>
        <taxon>Ecdysozoa</taxon>
        <taxon>Nematoda</taxon>
        <taxon>Chromadorea</taxon>
        <taxon>Rhabditida</taxon>
        <taxon>Spirurina</taxon>
        <taxon>Spiruromorpha</taxon>
        <taxon>Filarioidea</taxon>
        <taxon>Onchocercidae</taxon>
        <taxon>Onchocerca</taxon>
    </lineage>
</organism>
<reference evidence="2" key="1">
    <citation type="submission" date="2013-10" db="EMBL/GenBank/DDBJ databases">
        <title>Genome sequencing of Onchocerca volvulus.</title>
        <authorList>
            <person name="Cotton J."/>
            <person name="Tsai J."/>
            <person name="Stanley E."/>
            <person name="Tracey A."/>
            <person name="Holroyd N."/>
            <person name="Lustigman S."/>
            <person name="Berriman M."/>
        </authorList>
    </citation>
    <scope>NUCLEOTIDE SEQUENCE</scope>
</reference>
<reference evidence="1" key="2">
    <citation type="submission" date="2018-02" db="UniProtKB">
        <authorList>
            <consortium name="EnsemblMetazoa"/>
        </authorList>
    </citation>
    <scope>IDENTIFICATION</scope>
</reference>
<proteinExistence type="predicted"/>
<accession>A0A2K6WIP5</accession>
<name>A0A2K6WIP5_ONCVO</name>
<sequence length="305" mass="35564">MSEYISRNNNNNISNYSTTTYNHGRKNKVMFDDDPNRKTWNDSMKSTWFSSAVSSVENKYDRSIFPDGPMTTNFENYVRNIFRPGNKLPKLSDTSDNSISAHSMLRVQDLLGSAALNESCKLYTIFDSISFFFFNYLKFLSLFHSIFEVNLNESPKRNFDINIKNIIFEVDEDIMKVKLEKMFTEYGLTGCKDYLSYSSYYPTNNASSTYGSTVLSPFQSKDNYTSYRKKANDDWKRNNKQMIIDYKGSDMTPLTPYMYAEHPYVRSQDSRIVGSNFVQITSRPKDSFLEKIDRTLAEVRSMPRF</sequence>
<evidence type="ECO:0000313" key="2">
    <source>
        <dbReference type="Proteomes" id="UP000024404"/>
    </source>
</evidence>
<dbReference type="EMBL" id="CMVM020000249">
    <property type="status" value="NOT_ANNOTATED_CDS"/>
    <property type="molecule type" value="Genomic_DNA"/>
</dbReference>
<dbReference type="Proteomes" id="UP000024404">
    <property type="component" value="Unassembled WGS sequence"/>
</dbReference>
<keyword evidence="2" id="KW-1185">Reference proteome</keyword>
<dbReference type="OMA" id="YLYQSHP"/>
<dbReference type="EnsemblMetazoa" id="OVOC8577.1">
    <property type="protein sequence ID" value="OVOC8577.1"/>
    <property type="gene ID" value="WBGene00245386"/>
</dbReference>
<dbReference type="AlphaFoldDB" id="A0A2K6WIP5"/>
<evidence type="ECO:0000313" key="1">
    <source>
        <dbReference type="EnsemblMetazoa" id="OVOC8577.1"/>
    </source>
</evidence>
<protein>
    <submittedName>
        <fullName evidence="1">Uncharacterized protein</fullName>
    </submittedName>
</protein>